<dbReference type="Proteomes" id="UP000230008">
    <property type="component" value="Chromosome"/>
</dbReference>
<dbReference type="EMBL" id="CP017606">
    <property type="protein sequence ID" value="ATW29699.1"/>
    <property type="molecule type" value="Genomic_DNA"/>
</dbReference>
<protein>
    <submittedName>
        <fullName evidence="1">Uncharacterized protein</fullName>
    </submittedName>
</protein>
<reference evidence="2" key="1">
    <citation type="submission" date="2016-10" db="EMBL/GenBank/DDBJ databases">
        <authorList>
            <person name="Chevignon G."/>
        </authorList>
    </citation>
    <scope>NUCLEOTIDE SEQUENCE [LARGE SCALE GENOMIC DNA]</scope>
    <source>
        <strain evidence="2">A2C</strain>
    </source>
</reference>
<gene>
    <name evidence="1" type="ORF">BJP41_04325</name>
</gene>
<dbReference type="RefSeq" id="WP_100103191.1">
    <property type="nucleotide sequence ID" value="NZ_CADIJJ010000083.1"/>
</dbReference>
<reference evidence="2" key="2">
    <citation type="submission" date="2017-11" db="EMBL/GenBank/DDBJ databases">
        <title>PacBio sequencing of new strain of the secondary endosymbiont Candidatus Hamiltonella defensa.</title>
        <authorList>
            <person name="Strand M.R."/>
            <person name="Oliver K."/>
        </authorList>
    </citation>
    <scope>NUCLEOTIDE SEQUENCE [LARGE SCALE GENOMIC DNA]</scope>
    <source>
        <strain evidence="2">A2C</strain>
    </source>
</reference>
<evidence type="ECO:0000313" key="1">
    <source>
        <dbReference type="EMBL" id="ATW29699.1"/>
    </source>
</evidence>
<name>A0A2D3T7A7_9ENTR</name>
<organism evidence="1 2">
    <name type="scientific">Candidatus Williamhamiltonella defendens</name>
    <dbReference type="NCBI Taxonomy" id="138072"/>
    <lineage>
        <taxon>Bacteria</taxon>
        <taxon>Pseudomonadati</taxon>
        <taxon>Pseudomonadota</taxon>
        <taxon>Gammaproteobacteria</taxon>
        <taxon>Enterobacterales</taxon>
        <taxon>Enterobacteriaceae</taxon>
        <taxon>aphid secondary symbionts</taxon>
        <taxon>Candidatus Williamhamiltonella</taxon>
    </lineage>
</organism>
<evidence type="ECO:0000313" key="2">
    <source>
        <dbReference type="Proteomes" id="UP000230008"/>
    </source>
</evidence>
<accession>A0A2D3T7A7</accession>
<dbReference type="AlphaFoldDB" id="A0A2D3T7A7"/>
<sequence>MANIQLRSKFIDTYWIIPRNTNTPSGKVLLTRSERKTFNLIFKEESLLWAGRQPVREEVL</sequence>
<proteinExistence type="predicted"/>